<organism evidence="1 2">
    <name type="scientific">Actinacidiphila acididurans</name>
    <dbReference type="NCBI Taxonomy" id="2784346"/>
    <lineage>
        <taxon>Bacteria</taxon>
        <taxon>Bacillati</taxon>
        <taxon>Actinomycetota</taxon>
        <taxon>Actinomycetes</taxon>
        <taxon>Kitasatosporales</taxon>
        <taxon>Streptomycetaceae</taxon>
        <taxon>Actinacidiphila</taxon>
    </lineage>
</organism>
<protein>
    <submittedName>
        <fullName evidence="1">FXSXX-COOH protein</fullName>
    </submittedName>
</protein>
<dbReference type="NCBIfam" id="TIGR04268">
    <property type="entry name" value="FxSxx-COOH"/>
    <property type="match status" value="1"/>
</dbReference>
<name>A0ABS2TJU3_9ACTN</name>
<proteinExistence type="predicted"/>
<evidence type="ECO:0000313" key="2">
    <source>
        <dbReference type="Proteomes" id="UP000749040"/>
    </source>
</evidence>
<comment type="caution">
    <text evidence="1">The sequence shown here is derived from an EMBL/GenBank/DDBJ whole genome shotgun (WGS) entry which is preliminary data.</text>
</comment>
<evidence type="ECO:0000313" key="1">
    <source>
        <dbReference type="EMBL" id="MBM9503609.1"/>
    </source>
</evidence>
<dbReference type="InterPro" id="IPR026334">
    <property type="entry name" value="FxSxx-COOH"/>
</dbReference>
<dbReference type="Proteomes" id="UP000749040">
    <property type="component" value="Unassembled WGS sequence"/>
</dbReference>
<reference evidence="1 2" key="1">
    <citation type="submission" date="2021-01" db="EMBL/GenBank/DDBJ databases">
        <title>Streptomyces acididurans sp. nov., isolated from a peat swamp forest soil.</title>
        <authorList>
            <person name="Chantavorakit T."/>
            <person name="Duangmal K."/>
        </authorList>
    </citation>
    <scope>NUCLEOTIDE SEQUENCE [LARGE SCALE GENOMIC DNA]</scope>
    <source>
        <strain evidence="1 2">KK5PA1</strain>
    </source>
</reference>
<accession>A0ABS2TJU3</accession>
<gene>
    <name evidence="1" type="primary">fxsA</name>
    <name evidence="1" type="ORF">ITX44_03500</name>
</gene>
<dbReference type="EMBL" id="JADKYB010000002">
    <property type="protein sequence ID" value="MBM9503609.1"/>
    <property type="molecule type" value="Genomic_DNA"/>
</dbReference>
<keyword evidence="2" id="KW-1185">Reference proteome</keyword>
<sequence>MAAPEPSVAEPAAADAPLPDLLDLDLEALADVSHPVLAELVGDLRRRVADQASHGLWGFDNDSPPSPGRPPA</sequence>